<dbReference type="PATRIC" id="fig|289376.4.peg.1668"/>
<dbReference type="CDD" id="cd00853">
    <property type="entry name" value="NifX"/>
    <property type="match status" value="1"/>
</dbReference>
<evidence type="ECO:0000313" key="5">
    <source>
        <dbReference type="Proteomes" id="UP000000718"/>
    </source>
</evidence>
<comment type="similarity">
    <text evidence="1">Belongs to the NifX/NifY family.</text>
</comment>
<keyword evidence="5" id="KW-1185">Reference proteome</keyword>
<evidence type="ECO:0000313" key="4">
    <source>
        <dbReference type="EMBL" id="ACI20961.1"/>
    </source>
</evidence>
<dbReference type="PANTHER" id="PTHR33937:SF1">
    <property type="entry name" value="IRON-MOLIBDENUM COFACTOR PROCESSING PROTEIN"/>
    <property type="match status" value="1"/>
</dbReference>
<sequence length="133" mass="15254">MKVAFASTDGIRVNEHFGRSGQFVVYEVEEEGYKFMEIRKFSEGRDRAIEESKDTPEVHNDLVWDKVKALSDCKIIYMTEIGPPSAARLSQKGIMPLKVKEGSSIEECLEKLYETIKTSPPPWLKKLLNKKEE</sequence>
<dbReference type="InParanoid" id="B5YH14"/>
<reference evidence="5" key="1">
    <citation type="submission" date="2008-08" db="EMBL/GenBank/DDBJ databases">
        <title>The complete genome sequence of Thermodesulfovibrio yellowstonii strain ATCC 51303 / DSM 11347 / YP87.</title>
        <authorList>
            <person name="Dodson R.J."/>
            <person name="Durkin A.S."/>
            <person name="Wu M."/>
            <person name="Eisen J."/>
            <person name="Sutton G."/>
        </authorList>
    </citation>
    <scope>NUCLEOTIDE SEQUENCE [LARGE SCALE GENOMIC DNA]</scope>
    <source>
        <strain evidence="5">ATCC 51303 / DSM 11347 / YP87</strain>
    </source>
</reference>
<dbReference type="InterPro" id="IPR051840">
    <property type="entry name" value="NifX/NifY_domain"/>
</dbReference>
<protein>
    <submittedName>
        <fullName evidence="4">Nitrogen fixation protein NifX</fullName>
    </submittedName>
</protein>
<dbReference type="OrthoDB" id="9797941at2"/>
<dbReference type="NCBIfam" id="TIGR02663">
    <property type="entry name" value="nifX"/>
    <property type="match status" value="1"/>
</dbReference>
<dbReference type="SUPFAM" id="SSF53146">
    <property type="entry name" value="Nitrogenase accessory factor-like"/>
    <property type="match status" value="1"/>
</dbReference>
<dbReference type="GO" id="GO:0009399">
    <property type="term" value="P:nitrogen fixation"/>
    <property type="evidence" value="ECO:0007669"/>
    <property type="project" value="InterPro"/>
</dbReference>
<organism evidence="4 5">
    <name type="scientific">Thermodesulfovibrio yellowstonii (strain ATCC 51303 / DSM 11347 / YP87)</name>
    <dbReference type="NCBI Taxonomy" id="289376"/>
    <lineage>
        <taxon>Bacteria</taxon>
        <taxon>Pseudomonadati</taxon>
        <taxon>Nitrospirota</taxon>
        <taxon>Thermodesulfovibrionia</taxon>
        <taxon>Thermodesulfovibrionales</taxon>
        <taxon>Thermodesulfovibrionaceae</taxon>
        <taxon>Thermodesulfovibrio</taxon>
    </lineage>
</organism>
<evidence type="ECO:0000259" key="3">
    <source>
        <dbReference type="Pfam" id="PF02579"/>
    </source>
</evidence>
<dbReference type="PANTHER" id="PTHR33937">
    <property type="entry name" value="IRON-MOLYBDENUM PROTEIN-RELATED-RELATED"/>
    <property type="match status" value="1"/>
</dbReference>
<dbReference type="Proteomes" id="UP000000718">
    <property type="component" value="Chromosome"/>
</dbReference>
<dbReference type="AlphaFoldDB" id="B5YH14"/>
<dbReference type="HOGENOM" id="CLU_104194_3_0_0"/>
<evidence type="ECO:0000256" key="2">
    <source>
        <dbReference type="ARBA" id="ARBA00023231"/>
    </source>
</evidence>
<feature type="domain" description="Dinitrogenase iron-molybdenum cofactor biosynthesis" evidence="3">
    <location>
        <begin position="9"/>
        <end position="113"/>
    </location>
</feature>
<proteinExistence type="inferred from homology"/>
<name>B5YH14_THEYD</name>
<keyword evidence="2" id="KW-0535">Nitrogen fixation</keyword>
<dbReference type="RefSeq" id="WP_012545689.1">
    <property type="nucleotide sequence ID" value="NC_011296.1"/>
</dbReference>
<dbReference type="KEGG" id="tye:THEYE_A1713"/>
<evidence type="ECO:0000256" key="1">
    <source>
        <dbReference type="ARBA" id="ARBA00010285"/>
    </source>
</evidence>
<dbReference type="eggNOG" id="COG1433">
    <property type="taxonomic scope" value="Bacteria"/>
</dbReference>
<dbReference type="EnsemblBacteria" id="ACI20961">
    <property type="protein sequence ID" value="ACI20961"/>
    <property type="gene ID" value="THEYE_A1713"/>
</dbReference>
<dbReference type="EMBL" id="CP001147">
    <property type="protein sequence ID" value="ACI20961.1"/>
    <property type="molecule type" value="Genomic_DNA"/>
</dbReference>
<reference evidence="4 5" key="2">
    <citation type="journal article" date="2015" name="Genome Announc.">
        <title>Genome Sequence of the Sulfate-Reducing Thermophilic Bacterium Thermodesulfovibrio yellowstonii Strain DSM 11347T (Phylum Nitrospirae).</title>
        <authorList>
            <person name="Bhatnagar S."/>
            <person name="Badger J.H."/>
            <person name="Madupu R."/>
            <person name="Khouri H.M."/>
            <person name="O'Connor E.M."/>
            <person name="Robb F.T."/>
            <person name="Ward N.L."/>
            <person name="Eisen J.A."/>
        </authorList>
    </citation>
    <scope>NUCLEOTIDE SEQUENCE [LARGE SCALE GENOMIC DNA]</scope>
    <source>
        <strain evidence="5">ATCC 51303 / DSM 11347 / YP87</strain>
    </source>
</reference>
<dbReference type="InterPro" id="IPR013480">
    <property type="entry name" value="NifX"/>
</dbReference>
<dbReference type="Gene3D" id="3.30.420.130">
    <property type="entry name" value="Dinitrogenase iron-molybdenum cofactor biosynthesis domain"/>
    <property type="match status" value="1"/>
</dbReference>
<dbReference type="InterPro" id="IPR036105">
    <property type="entry name" value="DiNase_FeMo-co_biosyn_sf"/>
</dbReference>
<dbReference type="GO" id="GO:0051540">
    <property type="term" value="F:metal cluster binding"/>
    <property type="evidence" value="ECO:0007669"/>
    <property type="project" value="InterPro"/>
</dbReference>
<gene>
    <name evidence="4" type="primary">nifX</name>
    <name evidence="4" type="ordered locus">THEYE_A1713</name>
</gene>
<dbReference type="InterPro" id="IPR003731">
    <property type="entry name" value="Di-Nase_FeMo-co_biosynth"/>
</dbReference>
<dbReference type="Pfam" id="PF02579">
    <property type="entry name" value="Nitro_FeMo-Co"/>
    <property type="match status" value="1"/>
</dbReference>
<dbReference type="InterPro" id="IPR034169">
    <property type="entry name" value="NifX-like"/>
</dbReference>
<accession>B5YH14</accession>
<dbReference type="STRING" id="289376.THEYE_A1713"/>